<feature type="transmembrane region" description="Helical" evidence="6">
    <location>
        <begin position="71"/>
        <end position="90"/>
    </location>
</feature>
<evidence type="ECO:0000256" key="1">
    <source>
        <dbReference type="ARBA" id="ARBA00004651"/>
    </source>
</evidence>
<keyword evidence="9" id="KW-1185">Reference proteome</keyword>
<comment type="subcellular location">
    <subcellularLocation>
        <location evidence="1">Cell membrane</location>
        <topology evidence="1">Multi-pass membrane protein</topology>
    </subcellularLocation>
</comment>
<evidence type="ECO:0000256" key="2">
    <source>
        <dbReference type="ARBA" id="ARBA00022475"/>
    </source>
</evidence>
<dbReference type="Proteomes" id="UP000324611">
    <property type="component" value="Unassembled WGS sequence"/>
</dbReference>
<keyword evidence="3 6" id="KW-0812">Transmembrane</keyword>
<comment type="caution">
    <text evidence="8">The sequence shown here is derived from an EMBL/GenBank/DDBJ whole genome shotgun (WGS) entry which is preliminary data.</text>
</comment>
<reference evidence="8 9" key="2">
    <citation type="submission" date="2019-09" db="EMBL/GenBank/DDBJ databases">
        <authorList>
            <person name="Jin C."/>
        </authorList>
    </citation>
    <scope>NUCLEOTIDE SEQUENCE [LARGE SCALE GENOMIC DNA]</scope>
    <source>
        <strain evidence="8 9">BN140078</strain>
    </source>
</reference>
<dbReference type="RefSeq" id="WP_149839132.1">
    <property type="nucleotide sequence ID" value="NZ_VUOC01000003.1"/>
</dbReference>
<evidence type="ECO:0000256" key="6">
    <source>
        <dbReference type="SAM" id="Phobius"/>
    </source>
</evidence>
<evidence type="ECO:0000256" key="3">
    <source>
        <dbReference type="ARBA" id="ARBA00022692"/>
    </source>
</evidence>
<feature type="domain" description="RDD" evidence="7">
    <location>
        <begin position="26"/>
        <end position="134"/>
    </location>
</feature>
<protein>
    <submittedName>
        <fullName evidence="8">RDD family protein</fullName>
    </submittedName>
</protein>
<evidence type="ECO:0000256" key="5">
    <source>
        <dbReference type="ARBA" id="ARBA00023136"/>
    </source>
</evidence>
<evidence type="ECO:0000259" key="7">
    <source>
        <dbReference type="Pfam" id="PF06271"/>
    </source>
</evidence>
<dbReference type="EMBL" id="VUOC01000003">
    <property type="protein sequence ID" value="KAA2241625.1"/>
    <property type="molecule type" value="Genomic_DNA"/>
</dbReference>
<dbReference type="Pfam" id="PF06271">
    <property type="entry name" value="RDD"/>
    <property type="match status" value="1"/>
</dbReference>
<proteinExistence type="predicted"/>
<feature type="transmembrane region" description="Helical" evidence="6">
    <location>
        <begin position="32"/>
        <end position="51"/>
    </location>
</feature>
<dbReference type="GO" id="GO:0005886">
    <property type="term" value="C:plasma membrane"/>
    <property type="evidence" value="ECO:0007669"/>
    <property type="project" value="UniProtKB-SubCell"/>
</dbReference>
<dbReference type="InterPro" id="IPR051791">
    <property type="entry name" value="Pra-immunoreactive"/>
</dbReference>
<name>A0A5B2VRF5_9BACT</name>
<evidence type="ECO:0000256" key="4">
    <source>
        <dbReference type="ARBA" id="ARBA00022989"/>
    </source>
</evidence>
<accession>A0A5B2VRF5</accession>
<organism evidence="8 9">
    <name type="scientific">Chitinophaga agrisoli</name>
    <dbReference type="NCBI Taxonomy" id="2607653"/>
    <lineage>
        <taxon>Bacteria</taxon>
        <taxon>Pseudomonadati</taxon>
        <taxon>Bacteroidota</taxon>
        <taxon>Chitinophagia</taxon>
        <taxon>Chitinophagales</taxon>
        <taxon>Chitinophagaceae</taxon>
        <taxon>Chitinophaga</taxon>
    </lineage>
</organism>
<gene>
    <name evidence="8" type="ORF">F0L74_17215</name>
</gene>
<evidence type="ECO:0000313" key="8">
    <source>
        <dbReference type="EMBL" id="KAA2241625.1"/>
    </source>
</evidence>
<sequence length="160" mass="18130">MEPMKTAVGKEDLLGDLDDIVVLNRASRGQRFLNYLIDLVIVYLLVIVFFVLDMTWENLINPQDNGPDDGWSELSVAILAMLAYVLYYTLMECFNKGRTIGKLATGTYAVFSTGKPLTFKTAFFRSLSRIAPFELLSGFDDAPWHDRWTDTLVAKRPADH</sequence>
<dbReference type="PANTHER" id="PTHR36115:SF4">
    <property type="entry name" value="MEMBRANE PROTEIN"/>
    <property type="match status" value="1"/>
</dbReference>
<keyword evidence="4 6" id="KW-1133">Transmembrane helix</keyword>
<dbReference type="AlphaFoldDB" id="A0A5B2VRF5"/>
<dbReference type="PANTHER" id="PTHR36115">
    <property type="entry name" value="PROLINE-RICH ANTIGEN HOMOLOG-RELATED"/>
    <property type="match status" value="1"/>
</dbReference>
<dbReference type="InterPro" id="IPR010432">
    <property type="entry name" value="RDD"/>
</dbReference>
<keyword evidence="2" id="KW-1003">Cell membrane</keyword>
<reference evidence="8 9" key="1">
    <citation type="submission" date="2019-09" db="EMBL/GenBank/DDBJ databases">
        <title>Chitinophaga ginsengihumi sp. nov., isolated from soil of ginseng rhizosphere.</title>
        <authorList>
            <person name="Lee J."/>
        </authorList>
    </citation>
    <scope>NUCLEOTIDE SEQUENCE [LARGE SCALE GENOMIC DNA]</scope>
    <source>
        <strain evidence="8 9">BN140078</strain>
    </source>
</reference>
<evidence type="ECO:0000313" key="9">
    <source>
        <dbReference type="Proteomes" id="UP000324611"/>
    </source>
</evidence>
<keyword evidence="5 6" id="KW-0472">Membrane</keyword>